<dbReference type="CDD" id="cd05233">
    <property type="entry name" value="SDR_c"/>
    <property type="match status" value="1"/>
</dbReference>
<proteinExistence type="inferred from homology"/>
<evidence type="ECO:0000313" key="4">
    <source>
        <dbReference type="EMBL" id="PRQ08017.1"/>
    </source>
</evidence>
<dbReference type="PANTHER" id="PTHR43618:SF8">
    <property type="entry name" value="7ALPHA-HYDROXYSTEROID DEHYDROGENASE"/>
    <property type="match status" value="1"/>
</dbReference>
<reference evidence="4 5" key="1">
    <citation type="submission" date="2018-03" db="EMBL/GenBank/DDBJ databases">
        <title>Draft Genome Sequences of the Obligatory Marine Myxobacteria Enhygromyxa salina SWB007.</title>
        <authorList>
            <person name="Poehlein A."/>
            <person name="Moghaddam J.A."/>
            <person name="Harms H."/>
            <person name="Alanjari M."/>
            <person name="Koenig G.M."/>
            <person name="Daniel R."/>
            <person name="Schaeberle T.F."/>
        </authorList>
    </citation>
    <scope>NUCLEOTIDE SEQUENCE [LARGE SCALE GENOMIC DNA]</scope>
    <source>
        <strain evidence="4 5">SWB007</strain>
    </source>
</reference>
<dbReference type="PANTHER" id="PTHR43618">
    <property type="entry name" value="7-ALPHA-HYDROXYSTEROID DEHYDROGENASE"/>
    <property type="match status" value="1"/>
</dbReference>
<evidence type="ECO:0000313" key="5">
    <source>
        <dbReference type="Proteomes" id="UP000238823"/>
    </source>
</evidence>
<dbReference type="GO" id="GO:0004318">
    <property type="term" value="F:enoyl-[acyl-carrier-protein] reductase (NADH) activity"/>
    <property type="evidence" value="ECO:0007669"/>
    <property type="project" value="UniProtKB-EC"/>
</dbReference>
<organism evidence="4 5">
    <name type="scientific">Enhygromyxa salina</name>
    <dbReference type="NCBI Taxonomy" id="215803"/>
    <lineage>
        <taxon>Bacteria</taxon>
        <taxon>Pseudomonadati</taxon>
        <taxon>Myxococcota</taxon>
        <taxon>Polyangia</taxon>
        <taxon>Nannocystales</taxon>
        <taxon>Nannocystaceae</taxon>
        <taxon>Enhygromyxa</taxon>
    </lineage>
</organism>
<evidence type="ECO:0000256" key="1">
    <source>
        <dbReference type="ARBA" id="ARBA00006484"/>
    </source>
</evidence>
<dbReference type="SUPFAM" id="SSF51735">
    <property type="entry name" value="NAD(P)-binding Rossmann-fold domains"/>
    <property type="match status" value="2"/>
</dbReference>
<dbReference type="InterPro" id="IPR036291">
    <property type="entry name" value="NAD(P)-bd_dom_sf"/>
</dbReference>
<dbReference type="Proteomes" id="UP000238823">
    <property type="component" value="Unassembled WGS sequence"/>
</dbReference>
<dbReference type="EC" id="1.3.1.9" evidence="4"/>
<dbReference type="AlphaFoldDB" id="A0A2S9YSE1"/>
<dbReference type="PRINTS" id="PR00081">
    <property type="entry name" value="GDHRDH"/>
</dbReference>
<dbReference type="RefSeq" id="WP_106089327.1">
    <property type="nucleotide sequence ID" value="NZ_PVNL01000046.1"/>
</dbReference>
<accession>A0A2S9YSE1</accession>
<sequence>MLNDFQDKVVLITGGTKGIGRACALAFARLGAKCWLTHRWGSADEQELRAAFAEIGGHAPQIVEADASKKADTKALISQMRAAGVERVDIFINNVAMVVRGDGFDAHGKRALIKSLEYSAWPFVDYLNKINASFGSYPQYALAMSSDGPDQHYPHYDYVAVAKAVLETFVRYMSTHLREHDVKVNALRTRQVPTESYAQIFGEQNTGIAERFAEFAVTPEEVAATALAMCSGLFDSFSGQVLQLDRGASFVDNIMTMGQRLLASADPSEAVTVADPPPKPVHASVGDLVAAPASGQSGQSGQSHSVAPTLRRQLDGKAVLITGGTKGIGLACGLAYGRQGARTYLTHRWGSADEGAIRASFEQAGAPPPVILEADVSQDEDTEALMQRIKDDVGALEVLITNVSFAHVSQTHDDLSFKGLKRSLEYSSWPFIGYMQHAKSIFGRLPRYAIGMSSRGPEYFLPGYDFVAASKAVMETFCRYLTSDLLDEDIRINVLRANPVETESLEATFGPEFAPFCKKWYADGFFIQPEEVADAAVALSSGLMDGVRGQVLLLDRGFGFSDNVVRLFTERERFGL</sequence>
<dbReference type="InterPro" id="IPR002347">
    <property type="entry name" value="SDR_fam"/>
</dbReference>
<protein>
    <submittedName>
        <fullName evidence="4">Enoyl-[acyl-carrier-protein] reductase [NADH] FabI</fullName>
        <ecNumber evidence="4">1.3.1.9</ecNumber>
    </submittedName>
</protein>
<dbReference type="EMBL" id="PVNL01000046">
    <property type="protein sequence ID" value="PRQ08017.1"/>
    <property type="molecule type" value="Genomic_DNA"/>
</dbReference>
<keyword evidence="2" id="KW-0521">NADP</keyword>
<dbReference type="OrthoDB" id="286404at2"/>
<comment type="caution">
    <text evidence="4">The sequence shown here is derived from an EMBL/GenBank/DDBJ whole genome shotgun (WGS) entry which is preliminary data.</text>
</comment>
<dbReference type="Pfam" id="PF13561">
    <property type="entry name" value="adh_short_C2"/>
    <property type="match status" value="2"/>
</dbReference>
<dbReference type="GO" id="GO:0008709">
    <property type="term" value="F:cholate 7-alpha-dehydrogenase (NAD+) activity"/>
    <property type="evidence" value="ECO:0007669"/>
    <property type="project" value="TreeGrafter"/>
</dbReference>
<dbReference type="InterPro" id="IPR052178">
    <property type="entry name" value="Sec_Metab_Biosynth_SDR"/>
</dbReference>
<dbReference type="GO" id="GO:0005829">
    <property type="term" value="C:cytosol"/>
    <property type="evidence" value="ECO:0007669"/>
    <property type="project" value="TreeGrafter"/>
</dbReference>
<gene>
    <name evidence="4" type="primary">fabI</name>
    <name evidence="4" type="ORF">ENSA7_23010</name>
</gene>
<evidence type="ECO:0000256" key="2">
    <source>
        <dbReference type="ARBA" id="ARBA00022857"/>
    </source>
</evidence>
<comment type="similarity">
    <text evidence="1">Belongs to the short-chain dehydrogenases/reductases (SDR) family.</text>
</comment>
<evidence type="ECO:0000256" key="3">
    <source>
        <dbReference type="ARBA" id="ARBA00023002"/>
    </source>
</evidence>
<name>A0A2S9YSE1_9BACT</name>
<dbReference type="Gene3D" id="3.40.50.720">
    <property type="entry name" value="NAD(P)-binding Rossmann-like Domain"/>
    <property type="match status" value="2"/>
</dbReference>
<keyword evidence="3 4" id="KW-0560">Oxidoreductase</keyword>